<evidence type="ECO:0000313" key="2">
    <source>
        <dbReference type="Proteomes" id="UP000526501"/>
    </source>
</evidence>
<keyword evidence="2" id="KW-1185">Reference proteome</keyword>
<dbReference type="EMBL" id="JACHVC010000013">
    <property type="protein sequence ID" value="MBC2607493.1"/>
    <property type="molecule type" value="Genomic_DNA"/>
</dbReference>
<dbReference type="RefSeq" id="WP_185661379.1">
    <property type="nucleotide sequence ID" value="NZ_CAWPOO010000013.1"/>
</dbReference>
<organism evidence="1 2">
    <name type="scientific">Pelagicoccus albus</name>
    <dbReference type="NCBI Taxonomy" id="415222"/>
    <lineage>
        <taxon>Bacteria</taxon>
        <taxon>Pseudomonadati</taxon>
        <taxon>Verrucomicrobiota</taxon>
        <taxon>Opitutia</taxon>
        <taxon>Puniceicoccales</taxon>
        <taxon>Pelagicoccaceae</taxon>
        <taxon>Pelagicoccus</taxon>
    </lineage>
</organism>
<dbReference type="AlphaFoldDB" id="A0A7X1B8B6"/>
<proteinExistence type="predicted"/>
<evidence type="ECO:0000313" key="1">
    <source>
        <dbReference type="EMBL" id="MBC2607493.1"/>
    </source>
</evidence>
<comment type="caution">
    <text evidence="1">The sequence shown here is derived from an EMBL/GenBank/DDBJ whole genome shotgun (WGS) entry which is preliminary data.</text>
</comment>
<name>A0A7X1B8B6_9BACT</name>
<dbReference type="Proteomes" id="UP000526501">
    <property type="component" value="Unassembled WGS sequence"/>
</dbReference>
<gene>
    <name evidence="1" type="ORF">H5P27_15680</name>
</gene>
<protein>
    <submittedName>
        <fullName evidence="1">Uncharacterized protein</fullName>
    </submittedName>
</protein>
<reference evidence="1 2" key="1">
    <citation type="submission" date="2020-07" db="EMBL/GenBank/DDBJ databases">
        <authorList>
            <person name="Feng X."/>
        </authorList>
    </citation>
    <scope>NUCLEOTIDE SEQUENCE [LARGE SCALE GENOMIC DNA]</scope>
    <source>
        <strain evidence="1 2">JCM23202</strain>
    </source>
</reference>
<accession>A0A7X1B8B6</accession>
<sequence>MDPITSKLFLRKGTELIAIEVDQCSALMDAYKGDRGASEMPRCSIELYNDNGEEIGEISYNGRIWLNTEDGQIEVPQKGVPTAKELFGAKRG</sequence>